<keyword evidence="2" id="KW-1185">Reference proteome</keyword>
<name>A0A2I0HEG7_PUNGR</name>
<gene>
    <name evidence="1" type="ORF">CRG98_049560</name>
</gene>
<organism evidence="1 2">
    <name type="scientific">Punica granatum</name>
    <name type="common">Pomegranate</name>
    <dbReference type="NCBI Taxonomy" id="22663"/>
    <lineage>
        <taxon>Eukaryota</taxon>
        <taxon>Viridiplantae</taxon>
        <taxon>Streptophyta</taxon>
        <taxon>Embryophyta</taxon>
        <taxon>Tracheophyta</taxon>
        <taxon>Spermatophyta</taxon>
        <taxon>Magnoliopsida</taxon>
        <taxon>eudicotyledons</taxon>
        <taxon>Gunneridae</taxon>
        <taxon>Pentapetalae</taxon>
        <taxon>rosids</taxon>
        <taxon>malvids</taxon>
        <taxon>Myrtales</taxon>
        <taxon>Lythraceae</taxon>
        <taxon>Punica</taxon>
    </lineage>
</organism>
<protein>
    <submittedName>
        <fullName evidence="1">Uncharacterized protein</fullName>
    </submittedName>
</protein>
<proteinExistence type="predicted"/>
<accession>A0A2I0HEG7</accession>
<dbReference type="Proteomes" id="UP000233551">
    <property type="component" value="Unassembled WGS sequence"/>
</dbReference>
<sequence length="63" mass="6327">MPGLSTLGPMLAGLVGRPGIALLPPARAVPPVPATATPPLNISCPLASVVFRQSGPSDGRKTR</sequence>
<reference evidence="1 2" key="1">
    <citation type="submission" date="2017-11" db="EMBL/GenBank/DDBJ databases">
        <title>De-novo sequencing of pomegranate (Punica granatum L.) genome.</title>
        <authorList>
            <person name="Akparov Z."/>
            <person name="Amiraslanov A."/>
            <person name="Hajiyeva S."/>
            <person name="Abbasov M."/>
            <person name="Kaur K."/>
            <person name="Hamwieh A."/>
            <person name="Solovyev V."/>
            <person name="Salamov A."/>
            <person name="Braich B."/>
            <person name="Kosarev P."/>
            <person name="Mahmoud A."/>
            <person name="Hajiyev E."/>
            <person name="Babayeva S."/>
            <person name="Izzatullayeva V."/>
            <person name="Mammadov A."/>
            <person name="Mammadov A."/>
            <person name="Sharifova S."/>
            <person name="Ojaghi J."/>
            <person name="Eynullazada K."/>
            <person name="Bayramov B."/>
            <person name="Abdulazimova A."/>
            <person name="Shahmuradov I."/>
        </authorList>
    </citation>
    <scope>NUCLEOTIDE SEQUENCE [LARGE SCALE GENOMIC DNA]</scope>
    <source>
        <strain evidence="2">cv. AG2017</strain>
        <tissue evidence="1">Leaf</tissue>
    </source>
</reference>
<evidence type="ECO:0000313" key="2">
    <source>
        <dbReference type="Proteomes" id="UP000233551"/>
    </source>
</evidence>
<comment type="caution">
    <text evidence="1">The sequence shown here is derived from an EMBL/GenBank/DDBJ whole genome shotgun (WGS) entry which is preliminary data.</text>
</comment>
<dbReference type="AlphaFoldDB" id="A0A2I0HEG7"/>
<dbReference type="EMBL" id="PGOL01040986">
    <property type="protein sequence ID" value="PKI11217.1"/>
    <property type="molecule type" value="Genomic_DNA"/>
</dbReference>
<feature type="non-terminal residue" evidence="1">
    <location>
        <position position="1"/>
    </location>
</feature>
<evidence type="ECO:0000313" key="1">
    <source>
        <dbReference type="EMBL" id="PKI11217.1"/>
    </source>
</evidence>